<dbReference type="SUPFAM" id="SSF52540">
    <property type="entry name" value="P-loop containing nucleoside triphosphate hydrolases"/>
    <property type="match status" value="1"/>
</dbReference>
<comment type="caution">
    <text evidence="2">The sequence shown here is derived from an EMBL/GenBank/DDBJ whole genome shotgun (WGS) entry which is preliminary data.</text>
</comment>
<dbReference type="PANTHER" id="PTHR13696">
    <property type="entry name" value="P-LOOP CONTAINING NUCLEOSIDE TRIPHOSPHATE HYDROLASE"/>
    <property type="match status" value="1"/>
</dbReference>
<dbReference type="RefSeq" id="WP_251930265.1">
    <property type="nucleotide sequence ID" value="NZ_CALTSD010000014.1"/>
</dbReference>
<protein>
    <submittedName>
        <fullName evidence="2">Chromosome partitioning protein</fullName>
    </submittedName>
</protein>
<dbReference type="PIRSF" id="PIRSF009320">
    <property type="entry name" value="Nuc_binding_HP_1000"/>
    <property type="match status" value="1"/>
</dbReference>
<evidence type="ECO:0000259" key="1">
    <source>
        <dbReference type="Pfam" id="PF13614"/>
    </source>
</evidence>
<dbReference type="InterPro" id="IPR050678">
    <property type="entry name" value="DNA_Partitioning_ATPase"/>
</dbReference>
<dbReference type="EMBL" id="JANTYZ010000022">
    <property type="protein sequence ID" value="MCS3866830.1"/>
    <property type="molecule type" value="Genomic_DNA"/>
</dbReference>
<accession>A0A9X2ZN44</accession>
<name>A0A9X2ZN44_9BACT</name>
<dbReference type="Gene3D" id="3.40.50.300">
    <property type="entry name" value="P-loop containing nucleotide triphosphate hydrolases"/>
    <property type="match status" value="1"/>
</dbReference>
<dbReference type="InterPro" id="IPR027417">
    <property type="entry name" value="P-loop_NTPase"/>
</dbReference>
<dbReference type="CDD" id="cd02042">
    <property type="entry name" value="ParAB_family"/>
    <property type="match status" value="1"/>
</dbReference>
<dbReference type="PANTHER" id="PTHR13696:SF52">
    <property type="entry name" value="PARA FAMILY PROTEIN CT_582"/>
    <property type="match status" value="1"/>
</dbReference>
<dbReference type="FunFam" id="3.40.50.300:FF:000285">
    <property type="entry name" value="Sporulation initiation inhibitor Soj"/>
    <property type="match status" value="1"/>
</dbReference>
<dbReference type="Proteomes" id="UP001155034">
    <property type="component" value="Unassembled WGS sequence"/>
</dbReference>
<evidence type="ECO:0000313" key="2">
    <source>
        <dbReference type="EMBL" id="MCS3866830.1"/>
    </source>
</evidence>
<sequence length="252" mass="26999">MSVTVSLINNKGGVGKTTTAIHLADGSQREDNDVLLIDLDAQGSASLALGCDSMEPSIGAVLYDDVDPREVIRTPPGSEIDLITGASSLKNADIRLSQEYGREQLLTDALDPLEDQYDMILLDCPPSLSLLPVNAIVASDYFVVPVEPEYLALEGIGSLLDTTREIREGIGTAAELLGIVVAQADFRANSTGQIIEILREEHGEAVFDTVIRGNVRVSEAASYGVPVYEHAPSSTGAKAYSDLTEEFLHRLQ</sequence>
<proteinExistence type="predicted"/>
<dbReference type="InterPro" id="IPR025669">
    <property type="entry name" value="AAA_dom"/>
</dbReference>
<dbReference type="Pfam" id="PF13614">
    <property type="entry name" value="AAA_31"/>
    <property type="match status" value="1"/>
</dbReference>
<dbReference type="AlphaFoldDB" id="A0A9X2ZN44"/>
<reference evidence="2" key="1">
    <citation type="submission" date="2022-08" db="EMBL/GenBank/DDBJ databases">
        <title>Genomic Encyclopedia of Type Strains, Phase V (KMG-V): Genome sequencing to study the core and pangenomes of soil and plant-associated prokaryotes.</title>
        <authorList>
            <person name="Whitman W."/>
        </authorList>
    </citation>
    <scope>NUCLEOTIDE SEQUENCE</scope>
    <source>
        <strain evidence="2">SP2016B</strain>
    </source>
</reference>
<feature type="domain" description="AAA" evidence="1">
    <location>
        <begin position="4"/>
        <end position="169"/>
    </location>
</feature>
<evidence type="ECO:0000313" key="3">
    <source>
        <dbReference type="Proteomes" id="UP001155034"/>
    </source>
</evidence>
<organism evidence="2 3">
    <name type="scientific">Salinibacter ruber</name>
    <dbReference type="NCBI Taxonomy" id="146919"/>
    <lineage>
        <taxon>Bacteria</taxon>
        <taxon>Pseudomonadati</taxon>
        <taxon>Rhodothermota</taxon>
        <taxon>Rhodothermia</taxon>
        <taxon>Rhodothermales</taxon>
        <taxon>Salinibacteraceae</taxon>
        <taxon>Salinibacter</taxon>
    </lineage>
</organism>
<gene>
    <name evidence="2" type="ORF">GGP82_003413</name>
</gene>